<feature type="domain" description="DNA2/NAM7 helicase-like C-terminal" evidence="21">
    <location>
        <begin position="264"/>
        <end position="454"/>
    </location>
</feature>
<keyword evidence="12" id="KW-0539">Nucleus</keyword>
<keyword evidence="23" id="KW-1185">Reference proteome</keyword>
<dbReference type="GO" id="GO:0005654">
    <property type="term" value="C:nucleoplasm"/>
    <property type="evidence" value="ECO:0007669"/>
    <property type="project" value="UniProtKB-SubCell"/>
</dbReference>
<evidence type="ECO:0000256" key="17">
    <source>
        <dbReference type="ARBA" id="ARBA00069875"/>
    </source>
</evidence>
<evidence type="ECO:0000313" key="23">
    <source>
        <dbReference type="Proteomes" id="UP001311232"/>
    </source>
</evidence>
<evidence type="ECO:0000256" key="18">
    <source>
        <dbReference type="ARBA" id="ARBA00083796"/>
    </source>
</evidence>
<keyword evidence="6" id="KW-0378">Hydrolase</keyword>
<dbReference type="CDD" id="cd18808">
    <property type="entry name" value="SF1_C_Upf1"/>
    <property type="match status" value="1"/>
</dbReference>
<dbReference type="GO" id="GO:0016787">
    <property type="term" value="F:hydrolase activity"/>
    <property type="evidence" value="ECO:0007669"/>
    <property type="project" value="UniProtKB-KW"/>
</dbReference>
<keyword evidence="7" id="KW-0347">Helicase</keyword>
<dbReference type="AlphaFoldDB" id="A0AAV9R872"/>
<evidence type="ECO:0000256" key="3">
    <source>
        <dbReference type="ARBA" id="ARBA00022664"/>
    </source>
</evidence>
<dbReference type="Gene3D" id="3.40.50.300">
    <property type="entry name" value="P-loop containing nucleotide triphosphate hydrolases"/>
    <property type="match status" value="2"/>
</dbReference>
<comment type="subcellular location">
    <subcellularLocation>
        <location evidence="1">Nucleus</location>
        <location evidence="1">Nucleoplasm</location>
    </subcellularLocation>
</comment>
<dbReference type="EMBL" id="JAHHUM010002118">
    <property type="protein sequence ID" value="KAK5606041.1"/>
    <property type="molecule type" value="Genomic_DNA"/>
</dbReference>
<comment type="function">
    <text evidence="14">Involved in pre-mRNA splicing as component of the spliceosome. Intron-binding spliceosomal protein required to link pre-mRNA splicing and snoRNP (small nucleolar ribonucleoprotein) biogenesis. Plays a key role in position-dependent assembly of intron-encoded box C/D small snoRNP, splicing being required for snoRNP assembly. May act by helping the folding of the snoRNA sequence. Binds to intron of pre-mRNAs in a sequence-independent manner, contacting the region between snoRNA and the branchpoint of introns (40 nucleotides upstream of the branchpoint) during the late stages of splicing. Has ATP-dependent RNA helicase activity and can unwind double-stranded RNA molecules with a 3' overhang (in vitro).</text>
</comment>
<evidence type="ECO:0000256" key="11">
    <source>
        <dbReference type="ARBA" id="ARBA00023187"/>
    </source>
</evidence>
<evidence type="ECO:0000256" key="6">
    <source>
        <dbReference type="ARBA" id="ARBA00022801"/>
    </source>
</evidence>
<evidence type="ECO:0000256" key="5">
    <source>
        <dbReference type="ARBA" id="ARBA00022741"/>
    </source>
</evidence>
<comment type="catalytic activity">
    <reaction evidence="13">
        <text>ATP + H2O = ADP + phosphate + H(+)</text>
        <dbReference type="Rhea" id="RHEA:13065"/>
        <dbReference type="ChEBI" id="CHEBI:15377"/>
        <dbReference type="ChEBI" id="CHEBI:15378"/>
        <dbReference type="ChEBI" id="CHEBI:30616"/>
        <dbReference type="ChEBI" id="CHEBI:43474"/>
        <dbReference type="ChEBI" id="CHEBI:456216"/>
        <dbReference type="EC" id="3.6.4.13"/>
    </reaction>
</comment>
<dbReference type="GO" id="GO:0008380">
    <property type="term" value="P:RNA splicing"/>
    <property type="evidence" value="ECO:0007669"/>
    <property type="project" value="UniProtKB-KW"/>
</dbReference>
<comment type="subunit">
    <text evidence="16">Identified in the spliceosome C complex. Component of the XAB2 complex, a multimeric protein complex composed of XAB2, PRPF19, AQR, ZNF830, ISY1, and PPIE. Identified in a pentameric intron-binding (IB) complex composed of AQR, XAB2, ISY1, ZNF830 and PPIE that is incorporated into the spliceosome as a preassembled complex. The IB complex does not contain PRPF19. Within the spliceosome, interacts with SNRPA1, SF3B1, SF3B3, SF3A1 and SF3A2.</text>
</comment>
<keyword evidence="11" id="KW-0508">mRNA splicing</keyword>
<feature type="compositionally biased region" description="Low complexity" evidence="19">
    <location>
        <begin position="522"/>
        <end position="531"/>
    </location>
</feature>
<evidence type="ECO:0000256" key="14">
    <source>
        <dbReference type="ARBA" id="ARBA00057313"/>
    </source>
</evidence>
<feature type="region of interest" description="Disordered" evidence="19">
    <location>
        <begin position="522"/>
        <end position="612"/>
    </location>
</feature>
<reference evidence="22 23" key="1">
    <citation type="submission" date="2021-06" db="EMBL/GenBank/DDBJ databases">
        <authorList>
            <person name="Palmer J.M."/>
        </authorList>
    </citation>
    <scope>NUCLEOTIDE SEQUENCE [LARGE SCALE GENOMIC DNA]</scope>
    <source>
        <strain evidence="22 23">MEX-2019</strain>
        <tissue evidence="22">Muscle</tissue>
    </source>
</reference>
<evidence type="ECO:0000256" key="19">
    <source>
        <dbReference type="SAM" id="MobiDB-lite"/>
    </source>
</evidence>
<keyword evidence="10" id="KW-0007">Acetylation</keyword>
<dbReference type="CDD" id="cd17935">
    <property type="entry name" value="EEXXQc_AQR"/>
    <property type="match status" value="1"/>
</dbReference>
<dbReference type="PANTHER" id="PTHR10887:SF5">
    <property type="entry name" value="RNA HELICASE AQUARIUS"/>
    <property type="match status" value="1"/>
</dbReference>
<evidence type="ECO:0000259" key="20">
    <source>
        <dbReference type="Pfam" id="PF13086"/>
    </source>
</evidence>
<evidence type="ECO:0000256" key="2">
    <source>
        <dbReference type="ARBA" id="ARBA00012552"/>
    </source>
</evidence>
<feature type="compositionally biased region" description="Acidic residues" evidence="19">
    <location>
        <begin position="603"/>
        <end position="612"/>
    </location>
</feature>
<evidence type="ECO:0000256" key="8">
    <source>
        <dbReference type="ARBA" id="ARBA00022840"/>
    </source>
</evidence>
<dbReference type="FunFam" id="3.40.50.300:FF:003210">
    <property type="entry name" value="RNA helicase aquarius"/>
    <property type="match status" value="1"/>
</dbReference>
<proteinExistence type="inferred from homology"/>
<comment type="similarity">
    <text evidence="15">Belongs to the CWF11 family.</text>
</comment>
<evidence type="ECO:0000256" key="7">
    <source>
        <dbReference type="ARBA" id="ARBA00022806"/>
    </source>
</evidence>
<dbReference type="Proteomes" id="UP001311232">
    <property type="component" value="Unassembled WGS sequence"/>
</dbReference>
<keyword evidence="5" id="KW-0547">Nucleotide-binding</keyword>
<gene>
    <name evidence="22" type="ORF">CRENBAI_001454</name>
</gene>
<sequence>YGRVNYVLARRLELLREVGRLQESLDVPGDVSYTCETAGHFYLYQVISRWEQYMSKVKPKQGKKVEVEAVAAHFPFHKYFSNAPQPVFKGRSYEEDMDIAEGCYRHIKKIFTQLELTLIYLAGLRITASQHLSLLPRPHPCCSEICSPIKRGCCMWRKEFRAFELLRSGLDRSKYLLVKEAKIIAMTCTHAALKRHDLVELGFKYDNILMEEAAQILEIETFIPLLLQNPEDGYSRLKRWIMIGDHHQLPPVIKNMAFQKYSNMEQSLFTRFVRLGVPTVDLDAQGRARASLCNLYNWRYKHLGNLPHVQELPEFQVPNPGLTFDFQLINVEDFNGVGESEPNPYFYQNLAEAEYSVALFMYMRLLGYPSERISILTTYNGQKHLIRDVINQRCAGNPYFGQPHKVTTVDRFQGQQNDYIILSLVRTKAVGHLRDVRRLVVAMSRARLGLYIFARVSLFENCFELTPAFKQLTARPLQLHIRPHEYYSQEKPRDEKPDQIIKDMPEMTNFVYNMYMHMMQTSQKYRQQQQQKLAPPPEETHKDAAVDPARGSSEEPQPETPMEQENPGEASSEPNTENAKEKEGGQDAVDHAKMPEHPGRDSDSDEEEDQEQ</sequence>
<feature type="non-terminal residue" evidence="22">
    <location>
        <position position="1"/>
    </location>
</feature>
<protein>
    <recommendedName>
        <fullName evidence="17">RNA helicase aquarius</fullName>
        <ecNumber evidence="2">3.6.4.13</ecNumber>
    </recommendedName>
    <alternativeName>
        <fullName evidence="18">Intron-binding protein of 160 kDa</fullName>
    </alternativeName>
</protein>
<name>A0AAV9R872_9TELE</name>
<evidence type="ECO:0000256" key="9">
    <source>
        <dbReference type="ARBA" id="ARBA00022884"/>
    </source>
</evidence>
<feature type="domain" description="DNA2/NAM7 helicase helicase" evidence="20">
    <location>
        <begin position="175"/>
        <end position="255"/>
    </location>
</feature>
<dbReference type="InterPro" id="IPR045055">
    <property type="entry name" value="DNA2/NAM7-like"/>
</dbReference>
<dbReference type="InterPro" id="IPR047187">
    <property type="entry name" value="SF1_C_Upf1"/>
</dbReference>
<dbReference type="GO" id="GO:0005524">
    <property type="term" value="F:ATP binding"/>
    <property type="evidence" value="ECO:0007669"/>
    <property type="project" value="UniProtKB-KW"/>
</dbReference>
<dbReference type="GO" id="GO:0071013">
    <property type="term" value="C:catalytic step 2 spliceosome"/>
    <property type="evidence" value="ECO:0007669"/>
    <property type="project" value="TreeGrafter"/>
</dbReference>
<keyword evidence="3" id="KW-0507">mRNA processing</keyword>
<dbReference type="GO" id="GO:0003724">
    <property type="term" value="F:RNA helicase activity"/>
    <property type="evidence" value="ECO:0007669"/>
    <property type="project" value="UniProtKB-EC"/>
</dbReference>
<dbReference type="GO" id="GO:0006397">
    <property type="term" value="P:mRNA processing"/>
    <property type="evidence" value="ECO:0007669"/>
    <property type="project" value="UniProtKB-KW"/>
</dbReference>
<dbReference type="PANTHER" id="PTHR10887">
    <property type="entry name" value="DNA2/NAM7 HELICASE FAMILY"/>
    <property type="match status" value="1"/>
</dbReference>
<dbReference type="GO" id="GO:0003729">
    <property type="term" value="F:mRNA binding"/>
    <property type="evidence" value="ECO:0007669"/>
    <property type="project" value="TreeGrafter"/>
</dbReference>
<dbReference type="SUPFAM" id="SSF52540">
    <property type="entry name" value="P-loop containing nucleoside triphosphate hydrolases"/>
    <property type="match status" value="1"/>
</dbReference>
<dbReference type="InterPro" id="IPR041679">
    <property type="entry name" value="DNA2/NAM7-like_C"/>
</dbReference>
<dbReference type="EC" id="3.6.4.13" evidence="2"/>
<evidence type="ECO:0000256" key="10">
    <source>
        <dbReference type="ARBA" id="ARBA00022990"/>
    </source>
</evidence>
<keyword evidence="4" id="KW-0747">Spliceosome</keyword>
<keyword evidence="8" id="KW-0067">ATP-binding</keyword>
<evidence type="ECO:0000256" key="4">
    <source>
        <dbReference type="ARBA" id="ARBA00022728"/>
    </source>
</evidence>
<evidence type="ECO:0000256" key="13">
    <source>
        <dbReference type="ARBA" id="ARBA00047984"/>
    </source>
</evidence>
<dbReference type="Pfam" id="PF13086">
    <property type="entry name" value="AAA_11"/>
    <property type="match status" value="1"/>
</dbReference>
<accession>A0AAV9R872</accession>
<dbReference type="Pfam" id="PF13087">
    <property type="entry name" value="AAA_12"/>
    <property type="match status" value="1"/>
</dbReference>
<evidence type="ECO:0000256" key="1">
    <source>
        <dbReference type="ARBA" id="ARBA00004642"/>
    </source>
</evidence>
<evidence type="ECO:0000256" key="16">
    <source>
        <dbReference type="ARBA" id="ARBA00063921"/>
    </source>
</evidence>
<dbReference type="InterPro" id="IPR027417">
    <property type="entry name" value="P-loop_NTPase"/>
</dbReference>
<evidence type="ECO:0000313" key="22">
    <source>
        <dbReference type="EMBL" id="KAK5606041.1"/>
    </source>
</evidence>
<evidence type="ECO:0000256" key="12">
    <source>
        <dbReference type="ARBA" id="ARBA00023242"/>
    </source>
</evidence>
<dbReference type="FunFam" id="3.40.50.300:FF:000396">
    <property type="entry name" value="RNA helicase aquarius"/>
    <property type="match status" value="1"/>
</dbReference>
<feature type="compositionally biased region" description="Basic and acidic residues" evidence="19">
    <location>
        <begin position="578"/>
        <end position="602"/>
    </location>
</feature>
<comment type="caution">
    <text evidence="22">The sequence shown here is derived from an EMBL/GenBank/DDBJ whole genome shotgun (WGS) entry which is preliminary data.</text>
</comment>
<keyword evidence="9" id="KW-0694">RNA-binding</keyword>
<evidence type="ECO:0000259" key="21">
    <source>
        <dbReference type="Pfam" id="PF13087"/>
    </source>
</evidence>
<evidence type="ECO:0000256" key="15">
    <source>
        <dbReference type="ARBA" id="ARBA00061244"/>
    </source>
</evidence>
<organism evidence="22 23">
    <name type="scientific">Crenichthys baileyi</name>
    <name type="common">White River springfish</name>
    <dbReference type="NCBI Taxonomy" id="28760"/>
    <lineage>
        <taxon>Eukaryota</taxon>
        <taxon>Metazoa</taxon>
        <taxon>Chordata</taxon>
        <taxon>Craniata</taxon>
        <taxon>Vertebrata</taxon>
        <taxon>Euteleostomi</taxon>
        <taxon>Actinopterygii</taxon>
        <taxon>Neopterygii</taxon>
        <taxon>Teleostei</taxon>
        <taxon>Neoteleostei</taxon>
        <taxon>Acanthomorphata</taxon>
        <taxon>Ovalentaria</taxon>
        <taxon>Atherinomorphae</taxon>
        <taxon>Cyprinodontiformes</taxon>
        <taxon>Goodeidae</taxon>
        <taxon>Crenichthys</taxon>
    </lineage>
</organism>
<dbReference type="InterPro" id="IPR041677">
    <property type="entry name" value="DNA2/NAM7_AAA_11"/>
</dbReference>